<sequence>MQVTEQFDTGRAWVGTALAALAVFVVGSLVLTEQVYWGFIWQYFWGPVYADAHNAACAVHGAGGTELLYQPSACRAAIQEGLIVAEPGYTLVSEVGYMIILLFSLIGVLQLLRALDIGTDRSLFFSLVPFMLFGGALRVVEDANDAVPEGVSQAIAYPWNSLIISPIIYFTVFFITLAALIGAHKLEGAGYVEAYSYPLAAMGSVAFLLTFGYLTVLGVTTEYVSFYPQVLLSVVLIATLLAVVIWRGVDSVVPSVNEGTGLIGLVVIWGHAIDGVANVIAADWLGLLGVNLTYSPKHPANEFIINATEAIVPPSVLATLGSSWPFLLVKLVVAVAVVWVFDAEIFEESPRYALLLLVAIVAVGLGPGTRDMIRATFGI</sequence>
<feature type="transmembrane region" description="Helical" evidence="1">
    <location>
        <begin position="323"/>
        <end position="341"/>
    </location>
</feature>
<organism evidence="2 3">
    <name type="scientific">Halorientalis brevis</name>
    <dbReference type="NCBI Taxonomy" id="1126241"/>
    <lineage>
        <taxon>Archaea</taxon>
        <taxon>Methanobacteriati</taxon>
        <taxon>Methanobacteriota</taxon>
        <taxon>Stenosarchaea group</taxon>
        <taxon>Halobacteria</taxon>
        <taxon>Halobacteriales</taxon>
        <taxon>Haloarculaceae</taxon>
        <taxon>Halorientalis</taxon>
    </lineage>
</organism>
<feature type="transmembrane region" description="Helical" evidence="1">
    <location>
        <begin position="95"/>
        <end position="115"/>
    </location>
</feature>
<evidence type="ECO:0000313" key="2">
    <source>
        <dbReference type="EMBL" id="MFD1589087.1"/>
    </source>
</evidence>
<keyword evidence="1" id="KW-0812">Transmembrane</keyword>
<name>A0ABD6CGL6_9EURY</name>
<dbReference type="PANTHER" id="PTHR40700">
    <property type="entry name" value="HYPOTHETICAL MEMBRANE PROTEIN, CONSERVED, DUF63 FAMILY"/>
    <property type="match status" value="1"/>
</dbReference>
<dbReference type="AlphaFoldDB" id="A0ABD6CGL6"/>
<gene>
    <name evidence="2" type="ORF">ACFR9U_19065</name>
</gene>
<keyword evidence="1" id="KW-1133">Transmembrane helix</keyword>
<reference evidence="2 3" key="1">
    <citation type="journal article" date="2019" name="Int. J. Syst. Evol. Microbiol.">
        <title>The Global Catalogue of Microorganisms (GCM) 10K type strain sequencing project: providing services to taxonomists for standard genome sequencing and annotation.</title>
        <authorList>
            <consortium name="The Broad Institute Genomics Platform"/>
            <consortium name="The Broad Institute Genome Sequencing Center for Infectious Disease"/>
            <person name="Wu L."/>
            <person name="Ma J."/>
        </authorList>
    </citation>
    <scope>NUCLEOTIDE SEQUENCE [LARGE SCALE GENOMIC DNA]</scope>
    <source>
        <strain evidence="2 3">CGMCC 1.12125</strain>
    </source>
</reference>
<dbReference type="Proteomes" id="UP001597119">
    <property type="component" value="Unassembled WGS sequence"/>
</dbReference>
<keyword evidence="3" id="KW-1185">Reference proteome</keyword>
<dbReference type="PANTHER" id="PTHR40700:SF1">
    <property type="entry name" value="DUF63 DOMAIN-CONTAINING PROTEIN"/>
    <property type="match status" value="1"/>
</dbReference>
<feature type="transmembrane region" description="Helical" evidence="1">
    <location>
        <begin position="122"/>
        <end position="140"/>
    </location>
</feature>
<protein>
    <submittedName>
        <fullName evidence="2">DUF63 family protein</fullName>
    </submittedName>
</protein>
<proteinExistence type="predicted"/>
<feature type="transmembrane region" description="Helical" evidence="1">
    <location>
        <begin position="261"/>
        <end position="282"/>
    </location>
</feature>
<comment type="caution">
    <text evidence="2">The sequence shown here is derived from an EMBL/GenBank/DDBJ whole genome shotgun (WGS) entry which is preliminary data.</text>
</comment>
<dbReference type="InterPro" id="IPR002749">
    <property type="entry name" value="DUF63"/>
</dbReference>
<dbReference type="RefSeq" id="WP_247378736.1">
    <property type="nucleotide sequence ID" value="NZ_JALLGV010000005.1"/>
</dbReference>
<feature type="transmembrane region" description="Helical" evidence="1">
    <location>
        <begin position="353"/>
        <end position="369"/>
    </location>
</feature>
<accession>A0ABD6CGL6</accession>
<evidence type="ECO:0000256" key="1">
    <source>
        <dbReference type="SAM" id="Phobius"/>
    </source>
</evidence>
<feature type="transmembrane region" description="Helical" evidence="1">
    <location>
        <begin position="12"/>
        <end position="31"/>
    </location>
</feature>
<dbReference type="EMBL" id="JBHUDJ010000014">
    <property type="protein sequence ID" value="MFD1589087.1"/>
    <property type="molecule type" value="Genomic_DNA"/>
</dbReference>
<evidence type="ECO:0000313" key="3">
    <source>
        <dbReference type="Proteomes" id="UP001597119"/>
    </source>
</evidence>
<feature type="transmembrane region" description="Helical" evidence="1">
    <location>
        <begin position="160"/>
        <end position="183"/>
    </location>
</feature>
<feature type="transmembrane region" description="Helical" evidence="1">
    <location>
        <begin position="226"/>
        <end position="249"/>
    </location>
</feature>
<keyword evidence="1" id="KW-0472">Membrane</keyword>
<dbReference type="Pfam" id="PF01889">
    <property type="entry name" value="DUF63"/>
    <property type="match status" value="1"/>
</dbReference>
<feature type="transmembrane region" description="Helical" evidence="1">
    <location>
        <begin position="195"/>
        <end position="214"/>
    </location>
</feature>